<evidence type="ECO:0000256" key="2">
    <source>
        <dbReference type="ARBA" id="ARBA00023043"/>
    </source>
</evidence>
<feature type="repeat" description="ANK" evidence="3">
    <location>
        <begin position="126"/>
        <end position="158"/>
    </location>
</feature>
<dbReference type="InterPro" id="IPR032675">
    <property type="entry name" value="LRR_dom_sf"/>
</dbReference>
<proteinExistence type="predicted"/>
<evidence type="ECO:0000256" key="1">
    <source>
        <dbReference type="ARBA" id="ARBA00022737"/>
    </source>
</evidence>
<dbReference type="SUPFAM" id="SSF48403">
    <property type="entry name" value="Ankyrin repeat"/>
    <property type="match status" value="1"/>
</dbReference>
<dbReference type="PRINTS" id="PR01415">
    <property type="entry name" value="ANKYRIN"/>
</dbReference>
<keyword evidence="1" id="KW-0677">Repeat</keyword>
<dbReference type="PROSITE" id="PS50297">
    <property type="entry name" value="ANK_REP_REGION"/>
    <property type="match status" value="5"/>
</dbReference>
<dbReference type="Gene3D" id="3.80.10.10">
    <property type="entry name" value="Ribonuclease Inhibitor"/>
    <property type="match status" value="1"/>
</dbReference>
<evidence type="ECO:0000313" key="4">
    <source>
        <dbReference type="EMBL" id="CEM10274.1"/>
    </source>
</evidence>
<accession>A0A0G4FBD4</accession>
<feature type="repeat" description="ANK" evidence="3">
    <location>
        <begin position="27"/>
        <end position="59"/>
    </location>
</feature>
<dbReference type="SUPFAM" id="SSF52047">
    <property type="entry name" value="RNI-like"/>
    <property type="match status" value="1"/>
</dbReference>
<dbReference type="VEuPathDB" id="CryptoDB:Cvel_3068"/>
<dbReference type="PANTHER" id="PTHR24198">
    <property type="entry name" value="ANKYRIN REPEAT AND PROTEIN KINASE DOMAIN-CONTAINING PROTEIN"/>
    <property type="match status" value="1"/>
</dbReference>
<keyword evidence="2 3" id="KW-0040">ANK repeat</keyword>
<dbReference type="SMART" id="SM00248">
    <property type="entry name" value="ANK"/>
    <property type="match status" value="6"/>
</dbReference>
<gene>
    <name evidence="4" type="ORF">Cvel_3068</name>
</gene>
<dbReference type="InterPro" id="IPR002110">
    <property type="entry name" value="Ankyrin_rpt"/>
</dbReference>
<feature type="repeat" description="ANK" evidence="3">
    <location>
        <begin position="93"/>
        <end position="125"/>
    </location>
</feature>
<dbReference type="PhylomeDB" id="A0A0G4FBD4"/>
<dbReference type="EMBL" id="CDMZ01000254">
    <property type="protein sequence ID" value="CEM10274.1"/>
    <property type="molecule type" value="Genomic_DNA"/>
</dbReference>
<dbReference type="Gene3D" id="1.25.40.20">
    <property type="entry name" value="Ankyrin repeat-containing domain"/>
    <property type="match status" value="2"/>
</dbReference>
<sequence>MLAAEKGHCVVVEFLLQKKAKLGLTKGGTTALIMAAQHGHPEVVALLLREKVDVNQKRKDGSTSLMLAAQNGHTDVVCLLVRHRADVHRKNNGGFTALMMASSKGHADVMAVLLREKAGVNVKTWGGYNSLMLAAHDGHPEVISLLVREKAQMDEKNIMGCTALMYAAQNGYLDVVIMLLQHGADPAITAPDGSTAVKMAASMRHLKIRDLLAGMTPSLLDEPSVDWMAAQTESWKLIQELIVQGAIALWPLPVLRLLLQKGRPVPRRQDVLGVLKELGMEEAAAQNTLQAAAESAKTGFPQIGGFTVVCLSFSWLSQTHPDPEMFHLRLLVEALNLQWWAEGENAERVFVFWDFMSLYQWPRDGEQYSSFQQALQQMDLLYSSPHTRVFRSTGVPPKSPNPLPYGERGWPTLETCVTCFKPSRLICELPTRLPTPQNECETNDESHSAALSLSQQPVQVAFSPEQFNSFLKKKKFKEGADAATVKSLYKQFISRSARSMLRVSFAGRAQFSDEDAASLCGLFRHFLSIQKGEQKAIGNVEGEGRGGAVQHVDLSGTGLTDKGAVMLMEALGGMKGLKTLIFAETQVTSDTVKALSKSMQEGGMLSLVRVSFVVCMRIITNDLVDVILKIGGKVEERGVPLDFELHKAALDGLSGSGRKQLRQGVAELNCFSLVLA</sequence>
<dbReference type="Pfam" id="PF12796">
    <property type="entry name" value="Ank_2"/>
    <property type="match status" value="2"/>
</dbReference>
<reference evidence="4" key="1">
    <citation type="submission" date="2014-11" db="EMBL/GenBank/DDBJ databases">
        <authorList>
            <person name="Otto D Thomas"/>
            <person name="Naeem Raeece"/>
        </authorList>
    </citation>
    <scope>NUCLEOTIDE SEQUENCE</scope>
</reference>
<dbReference type="PROSITE" id="PS50088">
    <property type="entry name" value="ANK_REPEAT"/>
    <property type="match status" value="5"/>
</dbReference>
<protein>
    <submittedName>
        <fullName evidence="4">Uncharacterized protein</fullName>
    </submittedName>
</protein>
<evidence type="ECO:0000256" key="3">
    <source>
        <dbReference type="PROSITE-ProRule" id="PRU00023"/>
    </source>
</evidence>
<organism evidence="4">
    <name type="scientific">Chromera velia CCMP2878</name>
    <dbReference type="NCBI Taxonomy" id="1169474"/>
    <lineage>
        <taxon>Eukaryota</taxon>
        <taxon>Sar</taxon>
        <taxon>Alveolata</taxon>
        <taxon>Colpodellida</taxon>
        <taxon>Chromeraceae</taxon>
        <taxon>Chromera</taxon>
    </lineage>
</organism>
<dbReference type="InterPro" id="IPR036770">
    <property type="entry name" value="Ankyrin_rpt-contain_sf"/>
</dbReference>
<feature type="repeat" description="ANK" evidence="3">
    <location>
        <begin position="60"/>
        <end position="92"/>
    </location>
</feature>
<dbReference type="PANTHER" id="PTHR24198:SF165">
    <property type="entry name" value="ANKYRIN REPEAT-CONTAINING PROTEIN-RELATED"/>
    <property type="match status" value="1"/>
</dbReference>
<name>A0A0G4FBD4_9ALVE</name>
<dbReference type="AlphaFoldDB" id="A0A0G4FBD4"/>
<feature type="repeat" description="ANK" evidence="3">
    <location>
        <begin position="159"/>
        <end position="191"/>
    </location>
</feature>